<dbReference type="OrthoDB" id="687180at2759"/>
<accession>A0A5N6RA98</accession>
<evidence type="ECO:0000313" key="2">
    <source>
        <dbReference type="EMBL" id="KAE8056718.1"/>
    </source>
</evidence>
<feature type="region of interest" description="Disordered" evidence="1">
    <location>
        <begin position="1"/>
        <end position="39"/>
    </location>
</feature>
<dbReference type="EMBL" id="CM017325">
    <property type="protein sequence ID" value="KAE8056718.1"/>
    <property type="molecule type" value="Genomic_DNA"/>
</dbReference>
<dbReference type="AlphaFoldDB" id="A0A5N6RA98"/>
<evidence type="ECO:0000313" key="3">
    <source>
        <dbReference type="Proteomes" id="UP000327013"/>
    </source>
</evidence>
<gene>
    <name evidence="2" type="ORF">FH972_013464</name>
</gene>
<dbReference type="Proteomes" id="UP000327013">
    <property type="component" value="Chromosome 5"/>
</dbReference>
<keyword evidence="3" id="KW-1185">Reference proteome</keyword>
<feature type="compositionally biased region" description="Basic and acidic residues" evidence="1">
    <location>
        <begin position="1"/>
        <end position="21"/>
    </location>
</feature>
<sequence>MEANKERREQVEKKKVDDGRPDQSATETPAPAALDPTAKTLIRESIITEDGGGGKAADDDDVLAFSRSVHKIDSSLE</sequence>
<protein>
    <submittedName>
        <fullName evidence="2">Uncharacterized protein</fullName>
    </submittedName>
</protein>
<proteinExistence type="predicted"/>
<organism evidence="2 3">
    <name type="scientific">Carpinus fangiana</name>
    <dbReference type="NCBI Taxonomy" id="176857"/>
    <lineage>
        <taxon>Eukaryota</taxon>
        <taxon>Viridiplantae</taxon>
        <taxon>Streptophyta</taxon>
        <taxon>Embryophyta</taxon>
        <taxon>Tracheophyta</taxon>
        <taxon>Spermatophyta</taxon>
        <taxon>Magnoliopsida</taxon>
        <taxon>eudicotyledons</taxon>
        <taxon>Gunneridae</taxon>
        <taxon>Pentapetalae</taxon>
        <taxon>rosids</taxon>
        <taxon>fabids</taxon>
        <taxon>Fagales</taxon>
        <taxon>Betulaceae</taxon>
        <taxon>Carpinus</taxon>
    </lineage>
</organism>
<name>A0A5N6RA98_9ROSI</name>
<evidence type="ECO:0000256" key="1">
    <source>
        <dbReference type="SAM" id="MobiDB-lite"/>
    </source>
</evidence>
<reference evidence="2 3" key="1">
    <citation type="submission" date="2019-06" db="EMBL/GenBank/DDBJ databases">
        <title>A chromosomal-level reference genome of Carpinus fangiana (Coryloideae, Betulaceae).</title>
        <authorList>
            <person name="Yang X."/>
            <person name="Wang Z."/>
            <person name="Zhang L."/>
            <person name="Hao G."/>
            <person name="Liu J."/>
            <person name="Yang Y."/>
        </authorList>
    </citation>
    <scope>NUCLEOTIDE SEQUENCE [LARGE SCALE GENOMIC DNA]</scope>
    <source>
        <strain evidence="2">Cfa_2016G</strain>
        <tissue evidence="2">Leaf</tissue>
    </source>
</reference>